<name>A0A3B0VXG5_9ZZZZ</name>
<organism evidence="2">
    <name type="scientific">hydrothermal vent metagenome</name>
    <dbReference type="NCBI Taxonomy" id="652676"/>
    <lineage>
        <taxon>unclassified sequences</taxon>
        <taxon>metagenomes</taxon>
        <taxon>ecological metagenomes</taxon>
    </lineage>
</organism>
<sequence>MLFIRLLFILALLANIGLYIYDRQNTPKVQHFKAVDNGVQKLMLLSELDVENTIWEESETQDPDHRKTEEVFNQECYSVGVFNAKSEIQPVLDMLKGDVIKIRTRKVISTQEAGYLVFIPALKSREEALKVGRQLSQNDINDYYVVTGGENENTISLGWYRNRQNADDRLQALLARGFNAEKQIRVEQWPEFWLDYAIASDKRANVGDISDLNPDVSINQVECNW</sequence>
<dbReference type="InterPro" id="IPR007730">
    <property type="entry name" value="SPOR-like_dom"/>
</dbReference>
<protein>
    <recommendedName>
        <fullName evidence="1">SPOR domain-containing protein</fullName>
    </recommendedName>
</protein>
<dbReference type="Pfam" id="PF05036">
    <property type="entry name" value="SPOR"/>
    <property type="match status" value="1"/>
</dbReference>
<proteinExistence type="predicted"/>
<gene>
    <name evidence="2" type="ORF">MNBD_GAMMA01-2055</name>
</gene>
<feature type="domain" description="SPOR" evidence="1">
    <location>
        <begin position="79"/>
        <end position="145"/>
    </location>
</feature>
<dbReference type="AlphaFoldDB" id="A0A3B0VXG5"/>
<reference evidence="2" key="1">
    <citation type="submission" date="2018-06" db="EMBL/GenBank/DDBJ databases">
        <authorList>
            <person name="Zhirakovskaya E."/>
        </authorList>
    </citation>
    <scope>NUCLEOTIDE SEQUENCE</scope>
</reference>
<dbReference type="EMBL" id="UOEW01000315">
    <property type="protein sequence ID" value="VAW41609.1"/>
    <property type="molecule type" value="Genomic_DNA"/>
</dbReference>
<evidence type="ECO:0000259" key="1">
    <source>
        <dbReference type="Pfam" id="PF05036"/>
    </source>
</evidence>
<dbReference type="GO" id="GO:0042834">
    <property type="term" value="F:peptidoglycan binding"/>
    <property type="evidence" value="ECO:0007669"/>
    <property type="project" value="InterPro"/>
</dbReference>
<accession>A0A3B0VXG5</accession>
<evidence type="ECO:0000313" key="2">
    <source>
        <dbReference type="EMBL" id="VAW41609.1"/>
    </source>
</evidence>